<gene>
    <name evidence="3" type="primary">BQ5605_C021g09297</name>
    <name evidence="3" type="ORF">BQ5605_C021G09297</name>
</gene>
<dbReference type="Proteomes" id="UP000249464">
    <property type="component" value="Unassembled WGS sequence"/>
</dbReference>
<proteinExistence type="predicted"/>
<feature type="region of interest" description="Disordered" evidence="1">
    <location>
        <begin position="37"/>
        <end position="79"/>
    </location>
</feature>
<name>A0A2X0MNH0_9BASI</name>
<dbReference type="EMBL" id="FQNC01000083">
    <property type="protein sequence ID" value="SGZ20753.1"/>
    <property type="molecule type" value="Genomic_DNA"/>
</dbReference>
<sequence>MRGSLFPPAKTYTVSCVDLCLKQLTLSFAQASSSSSVSASKPSFAVPSGSGASHSTDPSLPSMPASASSAVPSGPESVDSIPELLLSANQSSMPMRFCVMGGGGDPFDGDEDDGVASAKGEGRWEHAEWLTELYNSKREMIRAANGSVIFLLGSATVDGCQQTESTLKKCVLRRDDFIDRPRRAYDLNNSVFLIGVSYRRNNKKCNKKYWSWSPEVLNQLSSMLRSMFPFYLSHRCATTSIVWNNMRAVLQRGFGSKQYAHVLVTAHRAAHDRLELDYRLTIESRSQLPACYSRRLRRLR</sequence>
<organism evidence="3 4">
    <name type="scientific">Microbotryum silenes-dioicae</name>
    <dbReference type="NCBI Taxonomy" id="796604"/>
    <lineage>
        <taxon>Eukaryota</taxon>
        <taxon>Fungi</taxon>
        <taxon>Dikarya</taxon>
        <taxon>Basidiomycota</taxon>
        <taxon>Pucciniomycotina</taxon>
        <taxon>Microbotryomycetes</taxon>
        <taxon>Microbotryales</taxon>
        <taxon>Microbotryaceae</taxon>
        <taxon>Microbotryum</taxon>
    </lineage>
</organism>
<feature type="compositionally biased region" description="Low complexity" evidence="1">
    <location>
        <begin position="58"/>
        <end position="77"/>
    </location>
</feature>
<feature type="domain" description="DUF6729" evidence="2">
    <location>
        <begin position="172"/>
        <end position="283"/>
    </location>
</feature>
<accession>A0A2X0MNH0</accession>
<dbReference type="InterPro" id="IPR046616">
    <property type="entry name" value="DUF6729"/>
</dbReference>
<protein>
    <submittedName>
        <fullName evidence="3">BQ5605_C021g09297 protein</fullName>
    </submittedName>
</protein>
<evidence type="ECO:0000313" key="3">
    <source>
        <dbReference type="EMBL" id="SGZ20753.1"/>
    </source>
</evidence>
<dbReference type="AlphaFoldDB" id="A0A2X0MNH0"/>
<feature type="compositionally biased region" description="Low complexity" evidence="1">
    <location>
        <begin position="37"/>
        <end position="48"/>
    </location>
</feature>
<dbReference type="Pfam" id="PF20499">
    <property type="entry name" value="DUF6729"/>
    <property type="match status" value="1"/>
</dbReference>
<evidence type="ECO:0000313" key="4">
    <source>
        <dbReference type="Proteomes" id="UP000249464"/>
    </source>
</evidence>
<reference evidence="3 4" key="1">
    <citation type="submission" date="2016-11" db="EMBL/GenBank/DDBJ databases">
        <authorList>
            <person name="Jaros S."/>
            <person name="Januszkiewicz K."/>
            <person name="Wedrychowicz H."/>
        </authorList>
    </citation>
    <scope>NUCLEOTIDE SEQUENCE [LARGE SCALE GENOMIC DNA]</scope>
</reference>
<evidence type="ECO:0000259" key="2">
    <source>
        <dbReference type="Pfam" id="PF20499"/>
    </source>
</evidence>
<evidence type="ECO:0000256" key="1">
    <source>
        <dbReference type="SAM" id="MobiDB-lite"/>
    </source>
</evidence>
<keyword evidence="4" id="KW-1185">Reference proteome</keyword>